<dbReference type="InterPro" id="IPR036157">
    <property type="entry name" value="dUTPase-like_sf"/>
</dbReference>
<dbReference type="Gene3D" id="2.70.40.10">
    <property type="match status" value="1"/>
</dbReference>
<dbReference type="GO" id="GO:0004170">
    <property type="term" value="F:dUTP diphosphatase activity"/>
    <property type="evidence" value="ECO:0007669"/>
    <property type="project" value="UniProtKB-EC"/>
</dbReference>
<dbReference type="Proteomes" id="UP000832072">
    <property type="component" value="Segment"/>
</dbReference>
<dbReference type="EC" id="3.6.1.23" evidence="2"/>
<evidence type="ECO:0000256" key="3">
    <source>
        <dbReference type="ARBA" id="ARBA00022723"/>
    </source>
</evidence>
<dbReference type="CDD" id="cd07557">
    <property type="entry name" value="trimeric_dUTPase"/>
    <property type="match status" value="1"/>
</dbReference>
<protein>
    <recommendedName>
        <fullName evidence="2">dUTP diphosphatase</fullName>
        <ecNumber evidence="2">3.6.1.23</ecNumber>
    </recommendedName>
</protein>
<evidence type="ECO:0000256" key="5">
    <source>
        <dbReference type="ARBA" id="ARBA00022842"/>
    </source>
</evidence>
<dbReference type="EMBL" id="OM638103">
    <property type="protein sequence ID" value="UNY47025.1"/>
    <property type="molecule type" value="Genomic_DNA"/>
</dbReference>
<dbReference type="KEGG" id="vg:77941910"/>
<dbReference type="PANTHER" id="PTHR11241:SF0">
    <property type="entry name" value="DEOXYURIDINE 5'-TRIPHOSPHATE NUCLEOTIDOHYDROLASE"/>
    <property type="match status" value="1"/>
</dbReference>
<feature type="domain" description="dUTPase-like" evidence="7">
    <location>
        <begin position="2"/>
        <end position="136"/>
    </location>
</feature>
<evidence type="ECO:0000256" key="2">
    <source>
        <dbReference type="ARBA" id="ARBA00012379"/>
    </source>
</evidence>
<dbReference type="GO" id="GO:0006226">
    <property type="term" value="P:dUMP biosynthetic process"/>
    <property type="evidence" value="ECO:0007669"/>
    <property type="project" value="InterPro"/>
</dbReference>
<dbReference type="GeneID" id="77941910"/>
<evidence type="ECO:0000256" key="4">
    <source>
        <dbReference type="ARBA" id="ARBA00022801"/>
    </source>
</evidence>
<evidence type="ECO:0000259" key="7">
    <source>
        <dbReference type="Pfam" id="PF00692"/>
    </source>
</evidence>
<keyword evidence="3" id="KW-0479">Metal-binding</keyword>
<dbReference type="InterPro" id="IPR029054">
    <property type="entry name" value="dUTPase-like"/>
</dbReference>
<dbReference type="NCBIfam" id="NF001862">
    <property type="entry name" value="PRK00601.1"/>
    <property type="match status" value="1"/>
</dbReference>
<comment type="similarity">
    <text evidence="1">Belongs to the dUTPase family.</text>
</comment>
<gene>
    <name evidence="8" type="primary">dut</name>
    <name evidence="8" type="ORF">EHEKIMEA_00143</name>
</gene>
<sequence>MPLPTYATASSAGLDLRACMDEEIHLAPGMTTMIKSGLKMDMRGEKKLLMGMIVPRSGLGVKHGIVLSNLTGIIDADYQGEIGISVWNRSNMTYVIKPQERICQMIFVEVVQPKFIEVKEFDDKSERGEGGFGHTGTN</sequence>
<keyword evidence="9" id="KW-1185">Reference proteome</keyword>
<evidence type="ECO:0000313" key="8">
    <source>
        <dbReference type="EMBL" id="UNY47025.1"/>
    </source>
</evidence>
<dbReference type="RefSeq" id="YP_010665836.1">
    <property type="nucleotide sequence ID" value="NC_070937.1"/>
</dbReference>
<dbReference type="InterPro" id="IPR033704">
    <property type="entry name" value="dUTPase_trimeric"/>
</dbReference>
<evidence type="ECO:0000256" key="1">
    <source>
        <dbReference type="ARBA" id="ARBA00006581"/>
    </source>
</evidence>
<dbReference type="PANTHER" id="PTHR11241">
    <property type="entry name" value="DEOXYURIDINE 5'-TRIPHOSPHATE NUCLEOTIDOHYDROLASE"/>
    <property type="match status" value="1"/>
</dbReference>
<keyword evidence="4 8" id="KW-0378">Hydrolase</keyword>
<dbReference type="NCBIfam" id="TIGR00576">
    <property type="entry name" value="dut"/>
    <property type="match status" value="1"/>
</dbReference>
<keyword evidence="6" id="KW-0546">Nucleotide metabolism</keyword>
<proteinExistence type="inferred from homology"/>
<dbReference type="InterPro" id="IPR008181">
    <property type="entry name" value="dUTPase"/>
</dbReference>
<dbReference type="GO" id="GO:0000287">
    <property type="term" value="F:magnesium ion binding"/>
    <property type="evidence" value="ECO:0007669"/>
    <property type="project" value="InterPro"/>
</dbReference>
<evidence type="ECO:0000313" key="9">
    <source>
        <dbReference type="Proteomes" id="UP000832072"/>
    </source>
</evidence>
<dbReference type="GO" id="GO:0046081">
    <property type="term" value="P:dUTP catabolic process"/>
    <property type="evidence" value="ECO:0007669"/>
    <property type="project" value="InterPro"/>
</dbReference>
<accession>A0AAE9GAR2</accession>
<dbReference type="Pfam" id="PF00692">
    <property type="entry name" value="dUTPase"/>
    <property type="match status" value="1"/>
</dbReference>
<name>A0AAE9GAR2_9CAUD</name>
<dbReference type="SUPFAM" id="SSF51283">
    <property type="entry name" value="dUTPase-like"/>
    <property type="match status" value="1"/>
</dbReference>
<organism evidence="8 9">
    <name type="scientific">Cronobacter phage LPCS28</name>
    <dbReference type="NCBI Taxonomy" id="2924885"/>
    <lineage>
        <taxon>Viruses</taxon>
        <taxon>Duplodnaviria</taxon>
        <taxon>Heunggongvirae</taxon>
        <taxon>Uroviricota</taxon>
        <taxon>Caudoviricetes</taxon>
        <taxon>Pantevenvirales</taxon>
        <taxon>Straboviridae</taxon>
        <taxon>Nanhuvirus</taxon>
        <taxon>Nanhuvirus LPCS28</taxon>
    </lineage>
</organism>
<dbReference type="FunFam" id="2.70.40.10:FF:000002">
    <property type="entry name" value="dUTP diphosphatase"/>
    <property type="match status" value="1"/>
</dbReference>
<keyword evidence="5" id="KW-0460">Magnesium</keyword>
<evidence type="ECO:0000256" key="6">
    <source>
        <dbReference type="ARBA" id="ARBA00023080"/>
    </source>
</evidence>
<reference evidence="8 9" key="1">
    <citation type="submission" date="2022-02" db="EMBL/GenBank/DDBJ databases">
        <authorList>
            <person name="Tian F."/>
            <person name="Li J."/>
            <person name="Li F."/>
            <person name="Tong Y."/>
        </authorList>
    </citation>
    <scope>NUCLEOTIDE SEQUENCE [LARGE SCALE GENOMIC DNA]</scope>
</reference>